<dbReference type="GO" id="GO:0005737">
    <property type="term" value="C:cytoplasm"/>
    <property type="evidence" value="ECO:0007669"/>
    <property type="project" value="InterPro"/>
</dbReference>
<dbReference type="Pfam" id="PF08769">
    <property type="entry name" value="Spo0A_C"/>
    <property type="match status" value="1"/>
</dbReference>
<dbReference type="GO" id="GO:0003700">
    <property type="term" value="F:DNA-binding transcription factor activity"/>
    <property type="evidence" value="ECO:0007669"/>
    <property type="project" value="InterPro"/>
</dbReference>
<dbReference type="InterPro" id="IPR016032">
    <property type="entry name" value="Sig_transdc_resp-reg_C-effctor"/>
</dbReference>
<protein>
    <submittedName>
        <fullName evidence="2">Sporulation initiation factor Spo0A C-terminal domain-containing protein</fullName>
    </submittedName>
</protein>
<organism evidence="2 3">
    <name type="scientific">Dysosmobacter welbionis</name>
    <dbReference type="NCBI Taxonomy" id="2093857"/>
    <lineage>
        <taxon>Bacteria</taxon>
        <taxon>Bacillati</taxon>
        <taxon>Bacillota</taxon>
        <taxon>Clostridia</taxon>
        <taxon>Eubacteriales</taxon>
        <taxon>Oscillospiraceae</taxon>
        <taxon>Dysosmobacter</taxon>
    </lineage>
</organism>
<keyword evidence="2" id="KW-0396">Initiation factor</keyword>
<dbReference type="SUPFAM" id="SSF46894">
    <property type="entry name" value="C-terminal effector domain of the bipartite response regulators"/>
    <property type="match status" value="1"/>
</dbReference>
<evidence type="ECO:0000259" key="1">
    <source>
        <dbReference type="Pfam" id="PF08769"/>
    </source>
</evidence>
<dbReference type="Proteomes" id="UP000298642">
    <property type="component" value="Chromosome"/>
</dbReference>
<dbReference type="GO" id="GO:0003677">
    <property type="term" value="F:DNA binding"/>
    <property type="evidence" value="ECO:0007669"/>
    <property type="project" value="InterPro"/>
</dbReference>
<sequence length="118" mass="13606">MDTIIRETLRPFGITRNYRGYPQTVRAIALVLEDESRLLNVTEEIYEVVALQTRCHPSNVERNIRTVVLCAWHTNRPLLVKMAGFTLTAPPRASQFIDIIASYIQREVLSDPNRRVLI</sequence>
<dbReference type="AlphaFoldDB" id="A0A856HZE6"/>
<keyword evidence="2" id="KW-0648">Protein biosynthesis</keyword>
<evidence type="ECO:0000313" key="2">
    <source>
        <dbReference type="EMBL" id="QCI59255.2"/>
    </source>
</evidence>
<accession>A0A856HZE6</accession>
<evidence type="ECO:0000313" key="3">
    <source>
        <dbReference type="Proteomes" id="UP000298642"/>
    </source>
</evidence>
<dbReference type="KEGG" id="obj:EIO64_08475"/>
<gene>
    <name evidence="2" type="ORF">EIO64_08475</name>
</gene>
<reference evidence="3" key="1">
    <citation type="submission" date="2018-12" db="EMBL/GenBank/DDBJ databases">
        <title>Dusodibacter welbiota gen. nov., sp. nov., isolated from human faeces and emended description of the Oscillibacter genus.</title>
        <authorList>
            <person name="Le Roy T."/>
            <person name="Van der Smissen P."/>
            <person name="Delzenne N."/>
            <person name="Muccioli G."/>
            <person name="Collet J.F."/>
            <person name="Cani P.D."/>
        </authorList>
    </citation>
    <scope>NUCLEOTIDE SEQUENCE [LARGE SCALE GENOMIC DNA]</scope>
    <source>
        <strain evidence="3">J115</strain>
    </source>
</reference>
<dbReference type="GO" id="GO:0042173">
    <property type="term" value="P:regulation of sporulation resulting in formation of a cellular spore"/>
    <property type="evidence" value="ECO:0007669"/>
    <property type="project" value="InterPro"/>
</dbReference>
<dbReference type="EMBL" id="CP034413">
    <property type="protein sequence ID" value="QCI59255.2"/>
    <property type="molecule type" value="Genomic_DNA"/>
</dbReference>
<dbReference type="Gene3D" id="1.10.10.10">
    <property type="entry name" value="Winged helix-like DNA-binding domain superfamily/Winged helix DNA-binding domain"/>
    <property type="match status" value="1"/>
</dbReference>
<dbReference type="InterPro" id="IPR036388">
    <property type="entry name" value="WH-like_DNA-bd_sf"/>
</dbReference>
<keyword evidence="3" id="KW-1185">Reference proteome</keyword>
<dbReference type="GO" id="GO:0005509">
    <property type="term" value="F:calcium ion binding"/>
    <property type="evidence" value="ECO:0007669"/>
    <property type="project" value="InterPro"/>
</dbReference>
<name>A0A856HZE6_9FIRM</name>
<dbReference type="GeneID" id="89523043"/>
<dbReference type="InterPro" id="IPR014879">
    <property type="entry name" value="Spo0A_C"/>
</dbReference>
<dbReference type="GO" id="GO:0003743">
    <property type="term" value="F:translation initiation factor activity"/>
    <property type="evidence" value="ECO:0007669"/>
    <property type="project" value="UniProtKB-KW"/>
</dbReference>
<feature type="domain" description="Sporulation initiation factor Spo0A C-terminal" evidence="1">
    <location>
        <begin position="5"/>
        <end position="104"/>
    </location>
</feature>
<proteinExistence type="predicted"/>
<dbReference type="RefSeq" id="WP_025543633.1">
    <property type="nucleotide sequence ID" value="NZ_CP034413.3"/>
</dbReference>